<sequence length="547" mass="62161">MSTVLNQAGGSSGLLMDLAANEKAVHADFFNDFLEGSPIGQHQKGDEGDNENMSESGSPSMLKKLVRSRRNISWYNQHPDFWNWYKYFTEIGNQEGLNELDRVYLKYLQNRNRAEGQHSYDQYLRHLGEVYKTCASSDDPNCITDIIAPAKPTPAKPAPIKGCDPYRDPYCQLVRVAPAPIKAPLSNHYQHYRAPVPFLSAQQASELSRICNPSDVECLQYHLRAAYGYTSEPKAPAPAPSYAYLGYDPNKAVKREVYHRYPNCDPKYDPYCVPEPAHNQMAAPPSRCNPLYDDNCNPLIASMFSSPLKPECDPYYDPSCRQEYRPKDEPVSDSGCDPRYDPYCHSPGPSYGESRVEPERYPMTQGKTKEGYACYVHYDEECYPVRSSNPSHQSAASTLQDCDPYDPSCPLYYSANNPMRSPQPQSPYHSASSPEAYHPHVNPGGFREGIIEPDSDCDPEYDPNCRLRRYESNPNLSAPESHHDDPQPSHDNRGDEGPSHDQPDQDPYEGRHESENAPYSPYSGYEQQQEPRDEEPDHRYDQDYQKK</sequence>
<feature type="compositionally biased region" description="Polar residues" evidence="4">
    <location>
        <begin position="414"/>
        <end position="433"/>
    </location>
</feature>
<evidence type="ECO:0000256" key="1">
    <source>
        <dbReference type="ARBA" id="ARBA00009162"/>
    </source>
</evidence>
<reference evidence="5 6" key="1">
    <citation type="submission" date="2019-01" db="EMBL/GenBank/DDBJ databases">
        <title>Draft Genome and Complete Hox-Cluster Characterization of the Sterlet Sturgeon (Acipenser ruthenus).</title>
        <authorList>
            <person name="Wei Q."/>
        </authorList>
    </citation>
    <scope>NUCLEOTIDE SEQUENCE [LARGE SCALE GENOMIC DNA]</scope>
    <source>
        <strain evidence="5">WHYD16114868_AA</strain>
        <tissue evidence="5">Blood</tissue>
    </source>
</reference>
<evidence type="ECO:0000256" key="4">
    <source>
        <dbReference type="SAM" id="MobiDB-lite"/>
    </source>
</evidence>
<organism evidence="5 6">
    <name type="scientific">Acipenser ruthenus</name>
    <name type="common">Sterlet sturgeon</name>
    <dbReference type="NCBI Taxonomy" id="7906"/>
    <lineage>
        <taxon>Eukaryota</taxon>
        <taxon>Metazoa</taxon>
        <taxon>Chordata</taxon>
        <taxon>Craniata</taxon>
        <taxon>Vertebrata</taxon>
        <taxon>Euteleostomi</taxon>
        <taxon>Actinopterygii</taxon>
        <taxon>Chondrostei</taxon>
        <taxon>Acipenseriformes</taxon>
        <taxon>Acipenseridae</taxon>
        <taxon>Acipenser</taxon>
    </lineage>
</organism>
<dbReference type="InterPro" id="IPR029391">
    <property type="entry name" value="CSN9_metazoa"/>
</dbReference>
<evidence type="ECO:0000313" key="6">
    <source>
        <dbReference type="Proteomes" id="UP000289886"/>
    </source>
</evidence>
<dbReference type="Proteomes" id="UP000289886">
    <property type="component" value="Unassembled WGS sequence"/>
</dbReference>
<evidence type="ECO:0000256" key="2">
    <source>
        <dbReference type="ARBA" id="ARBA00014874"/>
    </source>
</evidence>
<dbReference type="EMBL" id="SCEB01000125">
    <property type="protein sequence ID" value="RXN00820.1"/>
    <property type="molecule type" value="Genomic_DNA"/>
</dbReference>
<proteinExistence type="inferred from homology"/>
<evidence type="ECO:0000256" key="3">
    <source>
        <dbReference type="ARBA" id="ARBA00022790"/>
    </source>
</evidence>
<dbReference type="AlphaFoldDB" id="A0A662YWC6"/>
<feature type="region of interest" description="Disordered" evidence="4">
    <location>
        <begin position="413"/>
        <end position="547"/>
    </location>
</feature>
<feature type="compositionally biased region" description="Basic and acidic residues" evidence="4">
    <location>
        <begin position="529"/>
        <end position="547"/>
    </location>
</feature>
<comment type="similarity">
    <text evidence="1">Belongs to the CSN9 family.</text>
</comment>
<protein>
    <recommendedName>
        <fullName evidence="2">COP9 signalosome complex subunit 9</fullName>
    </recommendedName>
</protein>
<feature type="region of interest" description="Disordered" evidence="4">
    <location>
        <begin position="40"/>
        <end position="61"/>
    </location>
</feature>
<comment type="caution">
    <text evidence="5">The sequence shown here is derived from an EMBL/GenBank/DDBJ whole genome shotgun (WGS) entry which is preliminary data.</text>
</comment>
<name>A0A662YWC6_ACIRT</name>
<accession>A0A662YWC6</accession>
<gene>
    <name evidence="5" type="ORF">EOD39_8670</name>
</gene>
<evidence type="ECO:0000313" key="5">
    <source>
        <dbReference type="EMBL" id="RXN00820.1"/>
    </source>
</evidence>
<keyword evidence="6" id="KW-1185">Reference proteome</keyword>
<dbReference type="GO" id="GO:0008180">
    <property type="term" value="C:COP9 signalosome"/>
    <property type="evidence" value="ECO:0007669"/>
    <property type="project" value="UniProtKB-KW"/>
</dbReference>
<dbReference type="PANTHER" id="PTHR28562">
    <property type="entry name" value="COP9 SIGNALOSOME COMPLEX SUBUNIT 9"/>
    <property type="match status" value="1"/>
</dbReference>
<dbReference type="Pfam" id="PF15004">
    <property type="entry name" value="MYEOV2"/>
    <property type="match status" value="1"/>
</dbReference>
<feature type="compositionally biased region" description="Acidic residues" evidence="4">
    <location>
        <begin position="451"/>
        <end position="461"/>
    </location>
</feature>
<feature type="compositionally biased region" description="Basic and acidic residues" evidence="4">
    <location>
        <begin position="480"/>
        <end position="515"/>
    </location>
</feature>
<keyword evidence="3" id="KW-0736">Signalosome</keyword>